<dbReference type="EMBL" id="QNRQ01000003">
    <property type="protein sequence ID" value="RBP41104.1"/>
    <property type="molecule type" value="Genomic_DNA"/>
</dbReference>
<feature type="transmembrane region" description="Helical" evidence="1">
    <location>
        <begin position="7"/>
        <end position="30"/>
    </location>
</feature>
<keyword evidence="1" id="KW-0812">Transmembrane</keyword>
<accession>A0A366HG41</accession>
<evidence type="ECO:0000313" key="2">
    <source>
        <dbReference type="EMBL" id="RBP41104.1"/>
    </source>
</evidence>
<protein>
    <submittedName>
        <fullName evidence="2">Uncharacterized protein</fullName>
    </submittedName>
</protein>
<evidence type="ECO:0000256" key="1">
    <source>
        <dbReference type="SAM" id="Phobius"/>
    </source>
</evidence>
<keyword evidence="1" id="KW-0472">Membrane</keyword>
<reference evidence="2 3" key="1">
    <citation type="submission" date="2018-06" db="EMBL/GenBank/DDBJ databases">
        <title>Genomic Encyclopedia of Type Strains, Phase IV (KMG-IV): sequencing the most valuable type-strain genomes for metagenomic binning, comparative biology and taxonomic classification.</title>
        <authorList>
            <person name="Goeker M."/>
        </authorList>
    </citation>
    <scope>NUCLEOTIDE SEQUENCE [LARGE SCALE GENOMIC DNA]</scope>
    <source>
        <strain evidence="2 3">DSM 25520</strain>
    </source>
</reference>
<comment type="caution">
    <text evidence="2">The sequence shown here is derived from an EMBL/GenBank/DDBJ whole genome shotgun (WGS) entry which is preliminary data.</text>
</comment>
<sequence length="68" mass="7460">MHMGMNGFGMIFPVLAYLVVIGIPAAVVIGKAGYSRAWVILAFIPIVNLIALWVFAFAKWPAVQRQLT</sequence>
<keyword evidence="3" id="KW-1185">Reference proteome</keyword>
<dbReference type="Proteomes" id="UP000253628">
    <property type="component" value="Unassembled WGS sequence"/>
</dbReference>
<organism evidence="2 3">
    <name type="scientific">Eoetvoesiella caeni</name>
    <dbReference type="NCBI Taxonomy" id="645616"/>
    <lineage>
        <taxon>Bacteria</taxon>
        <taxon>Pseudomonadati</taxon>
        <taxon>Pseudomonadota</taxon>
        <taxon>Betaproteobacteria</taxon>
        <taxon>Burkholderiales</taxon>
        <taxon>Alcaligenaceae</taxon>
        <taxon>Eoetvoesiella</taxon>
    </lineage>
</organism>
<dbReference type="AlphaFoldDB" id="A0A366HG41"/>
<proteinExistence type="predicted"/>
<gene>
    <name evidence="2" type="ORF">DFR37_103450</name>
</gene>
<keyword evidence="1" id="KW-1133">Transmembrane helix</keyword>
<evidence type="ECO:0000313" key="3">
    <source>
        <dbReference type="Proteomes" id="UP000253628"/>
    </source>
</evidence>
<feature type="transmembrane region" description="Helical" evidence="1">
    <location>
        <begin position="36"/>
        <end position="58"/>
    </location>
</feature>
<name>A0A366HG41_9BURK</name>